<feature type="transmembrane region" description="Helical" evidence="1">
    <location>
        <begin position="49"/>
        <end position="71"/>
    </location>
</feature>
<feature type="transmembrane region" description="Helical" evidence="1">
    <location>
        <begin position="12"/>
        <end position="37"/>
    </location>
</feature>
<evidence type="ECO:0000256" key="1">
    <source>
        <dbReference type="SAM" id="Phobius"/>
    </source>
</evidence>
<sequence>MLKMQLLELLKPFLVFAVAMLGISLLGILALNAMIGAKPDWNQPFGNTMIVPLALFAYLAGMVLTTKWLRLAMQFGLPRWQQFWLQLTTWLCFGVVGLAFDWLTMSLFGTPVLFIKELGYAGSA</sequence>
<dbReference type="Proteomes" id="UP000051804">
    <property type="component" value="Unassembled WGS sequence"/>
</dbReference>
<comment type="caution">
    <text evidence="2">The sequence shown here is derived from an EMBL/GenBank/DDBJ whole genome shotgun (WGS) entry which is preliminary data.</text>
</comment>
<protein>
    <submittedName>
        <fullName evidence="2">Uncharacterized protein</fullName>
    </submittedName>
</protein>
<dbReference type="STRING" id="1291734.FD02_GL001591"/>
<evidence type="ECO:0000313" key="2">
    <source>
        <dbReference type="EMBL" id="KRK72618.1"/>
    </source>
</evidence>
<reference evidence="2 3" key="1">
    <citation type="journal article" date="2015" name="Genome Announc.">
        <title>Expanding the biotechnology potential of lactobacilli through comparative genomics of 213 strains and associated genera.</title>
        <authorList>
            <person name="Sun Z."/>
            <person name="Harris H.M."/>
            <person name="McCann A."/>
            <person name="Guo C."/>
            <person name="Argimon S."/>
            <person name="Zhang W."/>
            <person name="Yang X."/>
            <person name="Jeffery I.B."/>
            <person name="Cooney J.C."/>
            <person name="Kagawa T.F."/>
            <person name="Liu W."/>
            <person name="Song Y."/>
            <person name="Salvetti E."/>
            <person name="Wrobel A."/>
            <person name="Rasinkangas P."/>
            <person name="Parkhill J."/>
            <person name="Rea M.C."/>
            <person name="O'Sullivan O."/>
            <person name="Ritari J."/>
            <person name="Douillard F.P."/>
            <person name="Paul Ross R."/>
            <person name="Yang R."/>
            <person name="Briner A.E."/>
            <person name="Felis G.E."/>
            <person name="de Vos W.M."/>
            <person name="Barrangou R."/>
            <person name="Klaenhammer T.R."/>
            <person name="Caufield P.W."/>
            <person name="Cui Y."/>
            <person name="Zhang H."/>
            <person name="O'Toole P.W."/>
        </authorList>
    </citation>
    <scope>NUCLEOTIDE SEQUENCE [LARGE SCALE GENOMIC DNA]</scope>
    <source>
        <strain evidence="2 3">JCM 17158</strain>
    </source>
</reference>
<keyword evidence="3" id="KW-1185">Reference proteome</keyword>
<keyword evidence="1" id="KW-0812">Transmembrane</keyword>
<accession>A0A0R1JXN2</accession>
<keyword evidence="1" id="KW-0472">Membrane</keyword>
<organism evidence="2 3">
    <name type="scientific">Lacticaseibacillus nasuensis JCM 17158</name>
    <dbReference type="NCBI Taxonomy" id="1291734"/>
    <lineage>
        <taxon>Bacteria</taxon>
        <taxon>Bacillati</taxon>
        <taxon>Bacillota</taxon>
        <taxon>Bacilli</taxon>
        <taxon>Lactobacillales</taxon>
        <taxon>Lactobacillaceae</taxon>
        <taxon>Lacticaseibacillus</taxon>
    </lineage>
</organism>
<dbReference type="PATRIC" id="fig|1291734.4.peg.1637"/>
<dbReference type="EMBL" id="AZDJ01000022">
    <property type="protein sequence ID" value="KRK72618.1"/>
    <property type="molecule type" value="Genomic_DNA"/>
</dbReference>
<gene>
    <name evidence="2" type="ORF">FD02_GL001591</name>
</gene>
<keyword evidence="1" id="KW-1133">Transmembrane helix</keyword>
<proteinExistence type="predicted"/>
<name>A0A0R1JXN2_9LACO</name>
<evidence type="ECO:0000313" key="3">
    <source>
        <dbReference type="Proteomes" id="UP000051804"/>
    </source>
</evidence>
<dbReference type="AlphaFoldDB" id="A0A0R1JXN2"/>